<evidence type="ECO:0000313" key="1">
    <source>
        <dbReference type="EMBL" id="MBH0115146.1"/>
    </source>
</evidence>
<comment type="caution">
    <text evidence="1">The sequence shown here is derived from an EMBL/GenBank/DDBJ whole genome shotgun (WGS) entry which is preliminary data.</text>
</comment>
<dbReference type="NCBIfam" id="NF033819">
    <property type="entry name" value="IS66_TnpB"/>
    <property type="match status" value="1"/>
</dbReference>
<sequence>MGHTDMRKGMQGLALQVQQGLKRDPHGGDLFVFRGRTGSLIKIIWHDGIGMSLYSKRLEKGRFVWPSAKDGIVSLVRRRDIWHRSGRGLAESEPRLGVDVRRRACGEASGDIRWFFA</sequence>
<evidence type="ECO:0000313" key="2">
    <source>
        <dbReference type="Proteomes" id="UP000617634"/>
    </source>
</evidence>
<dbReference type="AlphaFoldDB" id="A0A931HH06"/>
<keyword evidence="2" id="KW-1185">Reference proteome</keyword>
<dbReference type="Pfam" id="PF05717">
    <property type="entry name" value="TnpB_IS66"/>
    <property type="match status" value="1"/>
</dbReference>
<proteinExistence type="predicted"/>
<gene>
    <name evidence="1" type="primary">tnpB</name>
    <name evidence="1" type="ORF">I5E68_19570</name>
</gene>
<dbReference type="EMBL" id="JADZGI010000010">
    <property type="protein sequence ID" value="MBH0115146.1"/>
    <property type="molecule type" value="Genomic_DNA"/>
</dbReference>
<dbReference type="PANTHER" id="PTHR36455:SF1">
    <property type="entry name" value="BLR8292 PROTEIN"/>
    <property type="match status" value="1"/>
</dbReference>
<organism evidence="1 2">
    <name type="scientific">Novosphingobium aureum</name>
    <dbReference type="NCBI Taxonomy" id="2792964"/>
    <lineage>
        <taxon>Bacteria</taxon>
        <taxon>Pseudomonadati</taxon>
        <taxon>Pseudomonadota</taxon>
        <taxon>Alphaproteobacteria</taxon>
        <taxon>Sphingomonadales</taxon>
        <taxon>Sphingomonadaceae</taxon>
        <taxon>Novosphingobium</taxon>
    </lineage>
</organism>
<dbReference type="PANTHER" id="PTHR36455">
    <property type="match status" value="1"/>
</dbReference>
<name>A0A931HH06_9SPHN</name>
<dbReference type="InterPro" id="IPR008878">
    <property type="entry name" value="Transposase_IS66_Orf2"/>
</dbReference>
<reference evidence="1" key="1">
    <citation type="submission" date="2020-11" db="EMBL/GenBank/DDBJ databases">
        <title>Novosphingobium aureum sp. nov., a marine bacterium isolated from sediment of a salt flat.</title>
        <authorList>
            <person name="Yoo Y."/>
            <person name="Kim J.-J."/>
        </authorList>
    </citation>
    <scope>NUCLEOTIDE SEQUENCE</scope>
    <source>
        <strain evidence="1">YJ-S2-02</strain>
    </source>
</reference>
<accession>A0A931HH06</accession>
<protein>
    <submittedName>
        <fullName evidence="1">IS66 family insertion sequence element accessory protein TnpB</fullName>
    </submittedName>
</protein>
<dbReference type="Proteomes" id="UP000617634">
    <property type="component" value="Unassembled WGS sequence"/>
</dbReference>